<dbReference type="EMBL" id="FNIX01000017">
    <property type="protein sequence ID" value="SDP86012.1"/>
    <property type="molecule type" value="Genomic_DNA"/>
</dbReference>
<proteinExistence type="predicted"/>
<sequence>MFVEPLGRKRVNHLDAVPIQQIHQHWVAHHEPNWAAALVGLKLTVESAGQEDEDVG</sequence>
<dbReference type="Proteomes" id="UP000199691">
    <property type="component" value="Unassembled WGS sequence"/>
</dbReference>
<dbReference type="STRING" id="641025.SAMN05421507_11777"/>
<reference evidence="2" key="1">
    <citation type="submission" date="2016-10" db="EMBL/GenBank/DDBJ databases">
        <authorList>
            <person name="Varghese N."/>
            <person name="Submissions S."/>
        </authorList>
    </citation>
    <scope>NUCLEOTIDE SEQUENCE [LARGE SCALE GENOMIC DNA]</scope>
    <source>
        <strain evidence="2">CGMCC 4.6609</strain>
    </source>
</reference>
<accession>A0A1H0W5I7</accession>
<gene>
    <name evidence="1" type="ORF">SAMN05421507_11777</name>
</gene>
<keyword evidence="2" id="KW-1185">Reference proteome</keyword>
<evidence type="ECO:0000313" key="1">
    <source>
        <dbReference type="EMBL" id="SDP86012.1"/>
    </source>
</evidence>
<dbReference type="AlphaFoldDB" id="A0A1H0W5I7"/>
<name>A0A1H0W5I7_9PSEU</name>
<organism evidence="1 2">
    <name type="scientific">Lentzea jiangxiensis</name>
    <dbReference type="NCBI Taxonomy" id="641025"/>
    <lineage>
        <taxon>Bacteria</taxon>
        <taxon>Bacillati</taxon>
        <taxon>Actinomycetota</taxon>
        <taxon>Actinomycetes</taxon>
        <taxon>Pseudonocardiales</taxon>
        <taxon>Pseudonocardiaceae</taxon>
        <taxon>Lentzea</taxon>
    </lineage>
</organism>
<protein>
    <submittedName>
        <fullName evidence="1">Uncharacterized protein</fullName>
    </submittedName>
</protein>
<evidence type="ECO:0000313" key="2">
    <source>
        <dbReference type="Proteomes" id="UP000199691"/>
    </source>
</evidence>